<evidence type="ECO:0000313" key="9">
    <source>
        <dbReference type="Proteomes" id="UP000620366"/>
    </source>
</evidence>
<dbReference type="Pfam" id="PF06165">
    <property type="entry name" value="GH94_b-supersand"/>
    <property type="match status" value="2"/>
</dbReference>
<keyword evidence="1" id="KW-0328">Glycosyltransferase</keyword>
<dbReference type="InterPro" id="IPR019282">
    <property type="entry name" value="Glycoamylase-like_cons_dom"/>
</dbReference>
<feature type="domain" description="Glycosyl hydrolase 94 supersandwich" evidence="5">
    <location>
        <begin position="1288"/>
        <end position="1541"/>
    </location>
</feature>
<feature type="domain" description="Glycosyl hydrolase 94 supersandwich" evidence="5">
    <location>
        <begin position="1762"/>
        <end position="1922"/>
    </location>
</feature>
<dbReference type="InterPro" id="IPR010383">
    <property type="entry name" value="Glyco_hydrolase_94_b-supersand"/>
</dbReference>
<dbReference type="GO" id="GO:0016757">
    <property type="term" value="F:glycosyltransferase activity"/>
    <property type="evidence" value="ECO:0007669"/>
    <property type="project" value="UniProtKB-KW"/>
</dbReference>
<name>A0A926DBT3_9FIRM</name>
<feature type="transmembrane region" description="Helical" evidence="4">
    <location>
        <begin position="671"/>
        <end position="688"/>
    </location>
</feature>
<dbReference type="Pfam" id="PF17167">
    <property type="entry name" value="Glyco_hydro_94"/>
    <property type="match status" value="1"/>
</dbReference>
<dbReference type="Gene3D" id="1.50.10.10">
    <property type="match status" value="1"/>
</dbReference>
<reference evidence="8" key="1">
    <citation type="submission" date="2020-08" db="EMBL/GenBank/DDBJ databases">
        <title>Genome public.</title>
        <authorList>
            <person name="Liu C."/>
            <person name="Sun Q."/>
        </authorList>
    </citation>
    <scope>NUCLEOTIDE SEQUENCE</scope>
    <source>
        <strain evidence="8">BX7</strain>
    </source>
</reference>
<evidence type="ECO:0000256" key="3">
    <source>
        <dbReference type="SAM" id="MobiDB-lite"/>
    </source>
</evidence>
<sequence length="2482" mass="278251">MPRQEAFYYEYGERCALSLTQSGSVGPERAKAAAREALAGIGRYYRAIADRPETKPLSGAQEWIVDNYYLIENELKWSLHELRCIGRLPAVTGEHDSREPAAFVLARLYAGAEGPIGERGSAAYLDGAQSARVLAGDELWAFPVFLKVALGVRIAEYCALLKNPAAQPDTPAVARSVMQYCIEGLRALRSFDMVVVYEQISRTEQLLRRDPAGIYSKMDDRSRQTLRARVAERARREGISEVELMQRVLAQAQQGSDERHRHVGWYLTQRKDPRRTLSRYLTALWAAPLILTPVLIMLCGWVLGGLLFLPLFELNKLLVEYALTKFTPGTYLLRMDLHRGIPDEGRTLVVVTALLTDRDSADELLGRLARFARSNPDRNLRFGLLVDLKDAAAEHSDEDAALAAYVCGKIEALNADSEGEPFLLLYRGRTYSPEQNAYMGWERKRGALVELARLLRGEPSGVRVLAGDRLRLDGIKYVLTLDSDTELRIDAARELVSILLHPVNRAEIEDGRVVRGYGVLQPRIGTLLEAANQSPFTRIMAGHGGLDIYSNAVSDVYQDLFGEGIFCGKGIFDVDAFYTLLNHAFPEQRILSHDLIEGSFLRCGLVTDVTLYDGHPARVTSYFDRLHRWIRGDFQLLPYLRRTIVNGRGERVRNPINPLSKVKILDNLRRPLTVVSAVLAVLFAGLGGGDHANFALTIYFLAFALPLFTTVSELFVEGEFGLLRRRYRSGVTNGPLATALRVLLQLVLSAYQARVSLDAVVRTLYRLWVSKKNLLSWVTAAQSDRKNTGTFAAVLRRMWPELAVGALLALVSPYPLFRLLGVLWALSPFVAWRVSRVEKDERRGEPDRQRLETYAREMWEFFARFMTEENNYLPPDNFQQVPHPVVARRTSPTNIGMGLLALLAAADFGFVSAGELYHRLVRSLDAIDRLPKWRGHLYNWYDIGDLTVLHPAYVSAVDSGNFISALIALRQGLGEYVRDCAELSGCAERIGRMIDDTRFDVFYDEREQLFRIGYDAENESMSDNCYDLLMSEARALSYIAVARREVPVKHWFALGRNLVEDDRYLGLASWTGTAFEYLMPAIFLPVVRYSLTDEAIDFALYEQRKLGARRRVPWGVSESGYYDFDNAFNFQYRAFGVPKLALKRGMERDNVVAPYATFLSLPFTPKRAYENLDRLEALGARGEFGFFEAVDFTPERTDRRELVKSFMAHHVGMSLAAVDNAAFDNRMQRRFMADPAMAAARELLEEKLPVGPAKLADRPARQESAPRVRRRQDDALHCEGYDLDRLRCGVLSNGALTLVDTDAGLGFLRFRERMLLRFRQEKSNPFGAFFLVRAGGSVFSLTPAPLYQDRVEYASAFSCGSITHSAKHRGWTGELKSTLLADSAAVIYEIGVRRQGRAAESCELLFYAEPTLNAQSAEAAHPAFSNLSIETHYDERRRILYYRRRPRAEGEGELWMAAALRDSRREFLFETRRERLLPRLSRGEDLTALFERKFSGDTGTPLDAACAIRLTLSAQDRGSAALILAAGETREQCEQAVSAARQASFAGAAGVLAEHTRMLRRRCGATGEQEKLMAALLPKLIWEDHTSSRRVEAIEKNTLSQSGLWKYGVSGDNPILLLELGEPQQLERAEPYFRLHALAGAMGIAFDLVVLYAEAGDYHRPFYNALKELLRKTGQSGALGDFAGVHLINTEGMEDAYRTLFYAAAALSRELDAPGNETQPEELEDATPPHLTARRDRKKSAKPTVTVHGDRVEIRPSGVPHAPYGWMLANRTFGTMVSDRAILYSFAYNARENKLSPWSGDALREAGEYLLLEMDGERWDLLACSSRAEFSPGAAQYETKCGGITAKITVCVPEDCCAKVCDVELTSDAEHTVRLLYNFRPVLGVDARHAMFVSSERRGETLIMKNPYNSVYPGEMGFLSARSKGGGLHFERGFESGVSAVVTRKLPGKKSEKIRYVLGVARSERELLRSVEELMRREDVAAHTRRESRELLGALEVSTPDADIDALVNTLLPYQTIASRIRGRTGFYQCGGAYGFRDQLQDCANMALQLPQELKVHILRCAAHQFVEGDVQHWWHPLPQQPGMGHPGVRTRCSDDMLWLPWAVCEYLDHTADWDILDIRVPYLDAAPLKPGEQERYFTPRRSELRESLYEHCVRAIAACDKSGAHGMTLIRGGDWNDGMNRVGTETEGESVWLTWFLSMVLRRFAALTERRGGDAGYYTARAQELCAAVQSSGYNGSWYLRGFYADGTPLGEPGAGECEIDLITQAFAVLASDGRPERCQSAMGEAWERLFDREAGIIKLLWPPFADGPHDPGYIRGYGPGLRENGGQYTHGAVWGAMGVYALGDAQRGFEMVQALNPLRRAEKEISLANYRVEPYVIAADVYANPDHYARGGWTWYTGSAGWYYTLLTRVLLGLRMSGGKIWFSPALPRGWEGFRLRVRLGSKTAEVECRRGEDAGVYLDGQRMDGPFAFSDGAKIKLIL</sequence>
<keyword evidence="4" id="KW-1133">Transmembrane helix</keyword>
<dbReference type="InterPro" id="IPR008928">
    <property type="entry name" value="6-hairpin_glycosidase_sf"/>
</dbReference>
<feature type="domain" description="Glycosyl hydrolase 94 catalytic" evidence="7">
    <location>
        <begin position="1990"/>
        <end position="2415"/>
    </location>
</feature>
<keyword evidence="9" id="KW-1185">Reference proteome</keyword>
<dbReference type="Pfam" id="PF10091">
    <property type="entry name" value="Glycoamylase"/>
    <property type="match status" value="1"/>
</dbReference>
<dbReference type="RefSeq" id="WP_249298834.1">
    <property type="nucleotide sequence ID" value="NZ_JACRSP010000001.1"/>
</dbReference>
<accession>A0A926DBT3</accession>
<proteinExistence type="predicted"/>
<dbReference type="InterPro" id="IPR033432">
    <property type="entry name" value="GH94_catalytic"/>
</dbReference>
<dbReference type="SMART" id="SM01068">
    <property type="entry name" value="CBM_X"/>
    <property type="match status" value="1"/>
</dbReference>
<dbReference type="GO" id="GO:0030246">
    <property type="term" value="F:carbohydrate binding"/>
    <property type="evidence" value="ECO:0007669"/>
    <property type="project" value="InterPro"/>
</dbReference>
<evidence type="ECO:0000259" key="7">
    <source>
        <dbReference type="Pfam" id="PF17167"/>
    </source>
</evidence>
<feature type="region of interest" description="Disordered" evidence="3">
    <location>
        <begin position="1714"/>
        <end position="1747"/>
    </location>
</feature>
<evidence type="ECO:0000256" key="4">
    <source>
        <dbReference type="SAM" id="Phobius"/>
    </source>
</evidence>
<evidence type="ECO:0000256" key="2">
    <source>
        <dbReference type="ARBA" id="ARBA00022679"/>
    </source>
</evidence>
<keyword evidence="4" id="KW-0812">Transmembrane</keyword>
<dbReference type="SUPFAM" id="SSF48208">
    <property type="entry name" value="Six-hairpin glycosidases"/>
    <property type="match status" value="1"/>
</dbReference>
<comment type="caution">
    <text evidence="8">The sequence shown here is derived from an EMBL/GenBank/DDBJ whole genome shotgun (WGS) entry which is preliminary data.</text>
</comment>
<dbReference type="Gene3D" id="2.70.98.40">
    <property type="entry name" value="Glycoside hydrolase, family 65, N-terminal domain"/>
    <property type="match status" value="2"/>
</dbReference>
<dbReference type="InterPro" id="IPR011013">
    <property type="entry name" value="Gal_mutarotase_sf_dom"/>
</dbReference>
<dbReference type="EMBL" id="JACRSP010000001">
    <property type="protein sequence ID" value="MBC8535198.1"/>
    <property type="molecule type" value="Genomic_DNA"/>
</dbReference>
<keyword evidence="4" id="KW-0472">Membrane</keyword>
<evidence type="ECO:0000259" key="6">
    <source>
        <dbReference type="Pfam" id="PF10091"/>
    </source>
</evidence>
<organism evidence="8 9">
    <name type="scientific">Feifania hominis</name>
    <dbReference type="NCBI Taxonomy" id="2763660"/>
    <lineage>
        <taxon>Bacteria</taxon>
        <taxon>Bacillati</taxon>
        <taxon>Bacillota</taxon>
        <taxon>Clostridia</taxon>
        <taxon>Eubacteriales</taxon>
        <taxon>Feifaniaceae</taxon>
        <taxon>Feifania</taxon>
    </lineage>
</organism>
<keyword evidence="2" id="KW-0808">Transferase</keyword>
<gene>
    <name evidence="8" type="ORF">H8695_00605</name>
</gene>
<evidence type="ECO:0000256" key="1">
    <source>
        <dbReference type="ARBA" id="ARBA00022676"/>
    </source>
</evidence>
<evidence type="ECO:0008006" key="10">
    <source>
        <dbReference type="Google" id="ProtNLM"/>
    </source>
</evidence>
<dbReference type="InterPro" id="IPR037018">
    <property type="entry name" value="GH65_N"/>
</dbReference>
<protein>
    <recommendedName>
        <fullName evidence="10">Glycosyl transferase</fullName>
    </recommendedName>
</protein>
<feature type="transmembrane region" description="Helical" evidence="4">
    <location>
        <begin position="283"/>
        <end position="309"/>
    </location>
</feature>
<dbReference type="InterPro" id="IPR052047">
    <property type="entry name" value="GH94_Enzymes"/>
</dbReference>
<dbReference type="PANTHER" id="PTHR37469">
    <property type="entry name" value="CELLOBIONIC ACID PHOSPHORYLASE-RELATED"/>
    <property type="match status" value="1"/>
</dbReference>
<evidence type="ECO:0000259" key="5">
    <source>
        <dbReference type="Pfam" id="PF06165"/>
    </source>
</evidence>
<dbReference type="SUPFAM" id="SSF74650">
    <property type="entry name" value="Galactose mutarotase-like"/>
    <property type="match status" value="2"/>
</dbReference>
<dbReference type="PANTHER" id="PTHR37469:SF2">
    <property type="entry name" value="CELLOBIONIC ACID PHOSPHORYLASE"/>
    <property type="match status" value="1"/>
</dbReference>
<dbReference type="GO" id="GO:0005975">
    <property type="term" value="P:carbohydrate metabolic process"/>
    <property type="evidence" value="ECO:0007669"/>
    <property type="project" value="InterPro"/>
</dbReference>
<evidence type="ECO:0000313" key="8">
    <source>
        <dbReference type="EMBL" id="MBC8535198.1"/>
    </source>
</evidence>
<dbReference type="Proteomes" id="UP000620366">
    <property type="component" value="Unassembled WGS sequence"/>
</dbReference>
<dbReference type="Gene3D" id="1.50.10.140">
    <property type="match status" value="1"/>
</dbReference>
<dbReference type="InterPro" id="IPR012341">
    <property type="entry name" value="6hp_glycosidase-like_sf"/>
</dbReference>
<feature type="transmembrane region" description="Helical" evidence="4">
    <location>
        <begin position="694"/>
        <end position="716"/>
    </location>
</feature>
<feature type="domain" description="Glycoamylase-like" evidence="6">
    <location>
        <begin position="1030"/>
        <end position="1233"/>
    </location>
</feature>
<dbReference type="Gene3D" id="2.60.420.10">
    <property type="entry name" value="Maltose phosphorylase, domain 3"/>
    <property type="match status" value="1"/>
</dbReference>